<dbReference type="Proteomes" id="UP001270362">
    <property type="component" value="Unassembled WGS sequence"/>
</dbReference>
<sequence length="202" mass="22523">MHVVHSMHPRASIIRSFLPFWLRQLEWKLVAPTSIASHPTNSHQIHPSVIHCFLPSFGLTFICEILRPPTPDSLAAFRLCHILRPSVCCCPSTNDSTQPPAAISGSAVGATPSSLRSWRQALVHPQVYRATLGPSFVLMATDLGTRTEAEKTSQSCRHPVIQRTSRPSHRSDRQNKCSILADVPRFLLALCCWLVSLFFPRP</sequence>
<dbReference type="EMBL" id="JAULSO010000002">
    <property type="protein sequence ID" value="KAK3689433.1"/>
    <property type="molecule type" value="Genomic_DNA"/>
</dbReference>
<name>A0AAE1CD80_9PEZI</name>
<reference evidence="2" key="1">
    <citation type="journal article" date="2023" name="Mol. Phylogenet. Evol.">
        <title>Genome-scale phylogeny and comparative genomics of the fungal order Sordariales.</title>
        <authorList>
            <person name="Hensen N."/>
            <person name="Bonometti L."/>
            <person name="Westerberg I."/>
            <person name="Brannstrom I.O."/>
            <person name="Guillou S."/>
            <person name="Cros-Aarteil S."/>
            <person name="Calhoun S."/>
            <person name="Haridas S."/>
            <person name="Kuo A."/>
            <person name="Mondo S."/>
            <person name="Pangilinan J."/>
            <person name="Riley R."/>
            <person name="LaButti K."/>
            <person name="Andreopoulos B."/>
            <person name="Lipzen A."/>
            <person name="Chen C."/>
            <person name="Yan M."/>
            <person name="Daum C."/>
            <person name="Ng V."/>
            <person name="Clum A."/>
            <person name="Steindorff A."/>
            <person name="Ohm R.A."/>
            <person name="Martin F."/>
            <person name="Silar P."/>
            <person name="Natvig D.O."/>
            <person name="Lalanne C."/>
            <person name="Gautier V."/>
            <person name="Ament-Velasquez S.L."/>
            <person name="Kruys A."/>
            <person name="Hutchinson M.I."/>
            <person name="Powell A.J."/>
            <person name="Barry K."/>
            <person name="Miller A.N."/>
            <person name="Grigoriev I.V."/>
            <person name="Debuchy R."/>
            <person name="Gladieux P."/>
            <person name="Hiltunen Thoren M."/>
            <person name="Johannesson H."/>
        </authorList>
    </citation>
    <scope>NUCLEOTIDE SEQUENCE</scope>
    <source>
        <strain evidence="2">CBS 314.62</strain>
    </source>
</reference>
<evidence type="ECO:0000256" key="1">
    <source>
        <dbReference type="SAM" id="MobiDB-lite"/>
    </source>
</evidence>
<comment type="caution">
    <text evidence="2">The sequence shown here is derived from an EMBL/GenBank/DDBJ whole genome shotgun (WGS) entry which is preliminary data.</text>
</comment>
<organism evidence="2 3">
    <name type="scientific">Podospora appendiculata</name>
    <dbReference type="NCBI Taxonomy" id="314037"/>
    <lineage>
        <taxon>Eukaryota</taxon>
        <taxon>Fungi</taxon>
        <taxon>Dikarya</taxon>
        <taxon>Ascomycota</taxon>
        <taxon>Pezizomycotina</taxon>
        <taxon>Sordariomycetes</taxon>
        <taxon>Sordariomycetidae</taxon>
        <taxon>Sordariales</taxon>
        <taxon>Podosporaceae</taxon>
        <taxon>Podospora</taxon>
    </lineage>
</organism>
<accession>A0AAE1CD80</accession>
<protein>
    <submittedName>
        <fullName evidence="2">Uncharacterized protein</fullName>
    </submittedName>
</protein>
<evidence type="ECO:0000313" key="3">
    <source>
        <dbReference type="Proteomes" id="UP001270362"/>
    </source>
</evidence>
<dbReference type="AlphaFoldDB" id="A0AAE1CD80"/>
<evidence type="ECO:0000313" key="2">
    <source>
        <dbReference type="EMBL" id="KAK3689433.1"/>
    </source>
</evidence>
<proteinExistence type="predicted"/>
<gene>
    <name evidence="2" type="ORF">B0T22DRAFT_171910</name>
</gene>
<reference evidence="2" key="2">
    <citation type="submission" date="2023-06" db="EMBL/GenBank/DDBJ databases">
        <authorList>
            <consortium name="Lawrence Berkeley National Laboratory"/>
            <person name="Haridas S."/>
            <person name="Hensen N."/>
            <person name="Bonometti L."/>
            <person name="Westerberg I."/>
            <person name="Brannstrom I.O."/>
            <person name="Guillou S."/>
            <person name="Cros-Aarteil S."/>
            <person name="Calhoun S."/>
            <person name="Kuo A."/>
            <person name="Mondo S."/>
            <person name="Pangilinan J."/>
            <person name="Riley R."/>
            <person name="Labutti K."/>
            <person name="Andreopoulos B."/>
            <person name="Lipzen A."/>
            <person name="Chen C."/>
            <person name="Yanf M."/>
            <person name="Daum C."/>
            <person name="Ng V."/>
            <person name="Clum A."/>
            <person name="Steindorff A."/>
            <person name="Ohm R."/>
            <person name="Martin F."/>
            <person name="Silar P."/>
            <person name="Natvig D."/>
            <person name="Lalanne C."/>
            <person name="Gautier V."/>
            <person name="Ament-Velasquez S.L."/>
            <person name="Kruys A."/>
            <person name="Hutchinson M.I."/>
            <person name="Powell A.J."/>
            <person name="Barry K."/>
            <person name="Miller A.N."/>
            <person name="Grigoriev I.V."/>
            <person name="Debuchy R."/>
            <person name="Gladieux P."/>
            <person name="Thoren M.H."/>
            <person name="Johannesson H."/>
        </authorList>
    </citation>
    <scope>NUCLEOTIDE SEQUENCE</scope>
    <source>
        <strain evidence="2">CBS 314.62</strain>
    </source>
</reference>
<feature type="region of interest" description="Disordered" evidence="1">
    <location>
        <begin position="149"/>
        <end position="172"/>
    </location>
</feature>
<keyword evidence="3" id="KW-1185">Reference proteome</keyword>